<evidence type="ECO:0000313" key="3">
    <source>
        <dbReference type="EMBL" id="SMD19966.1"/>
    </source>
</evidence>
<feature type="transmembrane region" description="Helical" evidence="2">
    <location>
        <begin position="33"/>
        <end position="53"/>
    </location>
</feature>
<keyword evidence="4" id="KW-1185">Reference proteome</keyword>
<name>A0A1W2FEC0_9PSEU</name>
<sequence length="164" mass="17732">MTEPTEPTNPPPDPETTQPVSIDRPGGKPLRRIVLVTAAIVLVVGGTGLYFYIAGRDVREIRTVVDSFVTAVDTADQARVVALLCQEEAAGLTENEDPPVPSPAIADDPSHAREVTEVEVRDDAASAKVVRPDEEPYTLYLRKEADVWKVCAPVEERFTGAPPS</sequence>
<dbReference type="eggNOG" id="ENOG5030FGM">
    <property type="taxonomic scope" value="Bacteria"/>
</dbReference>
<gene>
    <name evidence="3" type="ORF">SAMN05660733_05758</name>
</gene>
<reference evidence="4" key="1">
    <citation type="submission" date="2017-04" db="EMBL/GenBank/DDBJ databases">
        <authorList>
            <person name="Varghese N."/>
            <person name="Submissions S."/>
        </authorList>
    </citation>
    <scope>NUCLEOTIDE SEQUENCE [LARGE SCALE GENOMIC DNA]</scope>
    <source>
        <strain evidence="4">DSM 44073</strain>
    </source>
</reference>
<dbReference type="STRING" id="40571.SAMN05660733_05758"/>
<dbReference type="AlphaFoldDB" id="A0A1W2FEC0"/>
<feature type="region of interest" description="Disordered" evidence="1">
    <location>
        <begin position="91"/>
        <end position="111"/>
    </location>
</feature>
<proteinExistence type="predicted"/>
<evidence type="ECO:0000256" key="1">
    <source>
        <dbReference type="SAM" id="MobiDB-lite"/>
    </source>
</evidence>
<accession>A0A1W2FEC0</accession>
<keyword evidence="2" id="KW-0472">Membrane</keyword>
<keyword evidence="2" id="KW-1133">Transmembrane helix</keyword>
<evidence type="ECO:0000313" key="4">
    <source>
        <dbReference type="Proteomes" id="UP000192840"/>
    </source>
</evidence>
<protein>
    <submittedName>
        <fullName evidence="3">Uncharacterized protein</fullName>
    </submittedName>
</protein>
<keyword evidence="2" id="KW-0812">Transmembrane</keyword>
<dbReference type="EMBL" id="FWYC01000013">
    <property type="protein sequence ID" value="SMD19966.1"/>
    <property type="molecule type" value="Genomic_DNA"/>
</dbReference>
<dbReference type="Proteomes" id="UP000192840">
    <property type="component" value="Unassembled WGS sequence"/>
</dbReference>
<organism evidence="3 4">
    <name type="scientific">Lentzea albidocapillata</name>
    <dbReference type="NCBI Taxonomy" id="40571"/>
    <lineage>
        <taxon>Bacteria</taxon>
        <taxon>Bacillati</taxon>
        <taxon>Actinomycetota</taxon>
        <taxon>Actinomycetes</taxon>
        <taxon>Pseudonocardiales</taxon>
        <taxon>Pseudonocardiaceae</taxon>
        <taxon>Lentzea</taxon>
    </lineage>
</organism>
<evidence type="ECO:0000256" key="2">
    <source>
        <dbReference type="SAM" id="Phobius"/>
    </source>
</evidence>
<feature type="region of interest" description="Disordered" evidence="1">
    <location>
        <begin position="1"/>
        <end position="26"/>
    </location>
</feature>